<organism evidence="1 2">
    <name type="scientific">Acetobacter tropicalis NBRC 101654</name>
    <dbReference type="NCBI Taxonomy" id="749388"/>
    <lineage>
        <taxon>Bacteria</taxon>
        <taxon>Pseudomonadati</taxon>
        <taxon>Pseudomonadota</taxon>
        <taxon>Alphaproteobacteria</taxon>
        <taxon>Acetobacterales</taxon>
        <taxon>Acetobacteraceae</taxon>
        <taxon>Acetobacter</taxon>
    </lineage>
</organism>
<proteinExistence type="predicted"/>
<name>F7VAI5_9PROT</name>
<comment type="caution">
    <text evidence="1">The sequence shown here is derived from an EMBL/GenBank/DDBJ whole genome shotgun (WGS) entry which is preliminary data.</text>
</comment>
<evidence type="ECO:0000313" key="2">
    <source>
        <dbReference type="Proteomes" id="UP000004319"/>
    </source>
</evidence>
<reference evidence="1 2" key="1">
    <citation type="journal article" date="2011" name="Biochem. Biophys. Res. Commun.">
        <title>Increased number of Arginine-based salt bridges contributes to the thermotolerance of thermotolerant acetic acid bacteria, Acetobacter tropicalis SKU1100.</title>
        <authorList>
            <person name="Matsutani M."/>
            <person name="Hirakawa H."/>
            <person name="Nishikura M."/>
            <person name="Soemphol W."/>
            <person name="Ali I.A.I."/>
            <person name="Yakushi T."/>
            <person name="Matsushita K."/>
        </authorList>
    </citation>
    <scope>NUCLEOTIDE SEQUENCE [LARGE SCALE GENOMIC DNA]</scope>
    <source>
        <strain evidence="1 2">NBRC 101654</strain>
    </source>
</reference>
<gene>
    <name evidence="1" type="ORF">ATPR_0384</name>
</gene>
<accession>F7VAI5</accession>
<dbReference type="AlphaFoldDB" id="F7VAI5"/>
<dbReference type="Proteomes" id="UP000004319">
    <property type="component" value="Unassembled WGS sequence"/>
</dbReference>
<evidence type="ECO:0000313" key="1">
    <source>
        <dbReference type="EMBL" id="GAA07380.1"/>
    </source>
</evidence>
<sequence length="43" mass="5167">MLKEALPVCKKGHRVLPGWPFLLPFWWTLHEGKIVFIWQITLH</sequence>
<dbReference type="EMBL" id="BABS01000007">
    <property type="protein sequence ID" value="GAA07380.1"/>
    <property type="molecule type" value="Genomic_DNA"/>
</dbReference>
<protein>
    <submittedName>
        <fullName evidence="1">Uncharacterized protein</fullName>
    </submittedName>
</protein>